<dbReference type="PANTHER" id="PTHR34475:SF1">
    <property type="entry name" value="CYTOSKELETON PROTEIN RODZ"/>
    <property type="match status" value="1"/>
</dbReference>
<feature type="transmembrane region" description="Helical" evidence="2">
    <location>
        <begin position="113"/>
        <end position="134"/>
    </location>
</feature>
<evidence type="ECO:0000313" key="5">
    <source>
        <dbReference type="Proteomes" id="UP000549250"/>
    </source>
</evidence>
<dbReference type="Pfam" id="PF13413">
    <property type="entry name" value="HTH_25"/>
    <property type="match status" value="1"/>
</dbReference>
<evidence type="ECO:0000256" key="2">
    <source>
        <dbReference type="SAM" id="Phobius"/>
    </source>
</evidence>
<organism evidence="4 5">
    <name type="scientific">Azomonas macrocytogenes</name>
    <name type="common">Azotobacter macrocytogenes</name>
    <dbReference type="NCBI Taxonomy" id="69962"/>
    <lineage>
        <taxon>Bacteria</taxon>
        <taxon>Pseudomonadati</taxon>
        <taxon>Pseudomonadota</taxon>
        <taxon>Gammaproteobacteria</taxon>
        <taxon>Pseudomonadales</taxon>
        <taxon>Pseudomonadaceae</taxon>
        <taxon>Azomonas</taxon>
    </lineage>
</organism>
<sequence length="344" mass="36129">MNAPQSEASAPAGPVNPGEILRSARESHGVALSVVSLQLNISERFLRQIEAGDFSQLPGHTFARGYIRAYAKLMQLDQARLVQEFDRYTGTDAKGSQVHSLGNIEEPARLSSIGLRLLTFVLLVVLGGSAFFLWQEGKLTGQGSQTSTSLGHIEVEGADGTTQIHSLDEPEDQAVAENQQTPLPLNAPPDIPGQANDSNVATQQLPSRPVLPAPISPTVSSAPAGSPPSVSVLANPTATPVLGQHVPPAQADGATVGQTAAETSGEALLELVYTADCWTRVTDADGRVLLNALVRAGASRSLQGKPPLSLRIGFARGLQLTYNGNPVDLTPYIRGETASLKLGE</sequence>
<dbReference type="Gene3D" id="1.10.260.40">
    <property type="entry name" value="lambda repressor-like DNA-binding domains"/>
    <property type="match status" value="1"/>
</dbReference>
<comment type="caution">
    <text evidence="4">The sequence shown here is derived from an EMBL/GenBank/DDBJ whole genome shotgun (WGS) entry which is preliminary data.</text>
</comment>
<dbReference type="RefSeq" id="WP_183164871.1">
    <property type="nucleotide sequence ID" value="NZ_JACHXI010000001.1"/>
</dbReference>
<gene>
    <name evidence="4" type="ORF">FHR87_000255</name>
</gene>
<dbReference type="InterPro" id="IPR001387">
    <property type="entry name" value="Cro/C1-type_HTH"/>
</dbReference>
<feature type="region of interest" description="Disordered" evidence="1">
    <location>
        <begin position="181"/>
        <end position="200"/>
    </location>
</feature>
<feature type="compositionally biased region" description="Low complexity" evidence="1">
    <location>
        <begin position="216"/>
        <end position="228"/>
    </location>
</feature>
<evidence type="ECO:0000259" key="3">
    <source>
        <dbReference type="Pfam" id="PF13464"/>
    </source>
</evidence>
<keyword evidence="2" id="KW-1133">Transmembrane helix</keyword>
<dbReference type="InterPro" id="IPR025194">
    <property type="entry name" value="RodZ-like_C"/>
</dbReference>
<evidence type="ECO:0000256" key="1">
    <source>
        <dbReference type="SAM" id="MobiDB-lite"/>
    </source>
</evidence>
<feature type="domain" description="Cytoskeleton protein RodZ-like C-terminal" evidence="3">
    <location>
        <begin position="271"/>
        <end position="340"/>
    </location>
</feature>
<dbReference type="PANTHER" id="PTHR34475">
    <property type="match status" value="1"/>
</dbReference>
<dbReference type="AlphaFoldDB" id="A0A839T1S2"/>
<protein>
    <submittedName>
        <fullName evidence="4">Cytoskeleton protein RodZ</fullName>
    </submittedName>
</protein>
<keyword evidence="5" id="KW-1185">Reference proteome</keyword>
<dbReference type="CDD" id="cd00093">
    <property type="entry name" value="HTH_XRE"/>
    <property type="match status" value="1"/>
</dbReference>
<name>A0A839T1S2_AZOMA</name>
<dbReference type="Proteomes" id="UP000549250">
    <property type="component" value="Unassembled WGS sequence"/>
</dbReference>
<dbReference type="EMBL" id="JACHXI010000001">
    <property type="protein sequence ID" value="MBB3101895.1"/>
    <property type="molecule type" value="Genomic_DNA"/>
</dbReference>
<proteinExistence type="predicted"/>
<reference evidence="4 5" key="1">
    <citation type="submission" date="2020-08" db="EMBL/GenBank/DDBJ databases">
        <title>Genomic Encyclopedia of Type Strains, Phase III (KMG-III): the genomes of soil and plant-associated and newly described type strains.</title>
        <authorList>
            <person name="Whitman W."/>
        </authorList>
    </citation>
    <scope>NUCLEOTIDE SEQUENCE [LARGE SCALE GENOMIC DNA]</scope>
    <source>
        <strain evidence="4 5">CECT 4462</strain>
    </source>
</reference>
<feature type="region of interest" description="Disordered" evidence="1">
    <location>
        <begin position="1"/>
        <end position="20"/>
    </location>
</feature>
<evidence type="ECO:0000313" key="4">
    <source>
        <dbReference type="EMBL" id="MBB3101895.1"/>
    </source>
</evidence>
<dbReference type="InterPro" id="IPR050400">
    <property type="entry name" value="Bact_Cytoskel_RodZ"/>
</dbReference>
<keyword evidence="2" id="KW-0472">Membrane</keyword>
<accession>A0A839T1S2</accession>
<dbReference type="Pfam" id="PF13464">
    <property type="entry name" value="RodZ_C"/>
    <property type="match status" value="1"/>
</dbReference>
<dbReference type="InterPro" id="IPR010982">
    <property type="entry name" value="Lambda_DNA-bd_dom_sf"/>
</dbReference>
<keyword evidence="2" id="KW-0812">Transmembrane</keyword>
<feature type="region of interest" description="Disordered" evidence="1">
    <location>
        <begin position="207"/>
        <end position="228"/>
    </location>
</feature>
<dbReference type="GO" id="GO:0003677">
    <property type="term" value="F:DNA binding"/>
    <property type="evidence" value="ECO:0007669"/>
    <property type="project" value="InterPro"/>
</dbReference>